<reference evidence="1" key="1">
    <citation type="submission" date="2022-07" db="EMBL/GenBank/DDBJ databases">
        <title>Phylogenomic reconstructions and comparative analyses of Kickxellomycotina fungi.</title>
        <authorList>
            <person name="Reynolds N.K."/>
            <person name="Stajich J.E."/>
            <person name="Barry K."/>
            <person name="Grigoriev I.V."/>
            <person name="Crous P."/>
            <person name="Smith M.E."/>
        </authorList>
    </citation>
    <scope>NUCLEOTIDE SEQUENCE</scope>
    <source>
        <strain evidence="1">NRRL 1566</strain>
    </source>
</reference>
<organism evidence="1 2">
    <name type="scientific">Coemansia brasiliensis</name>
    <dbReference type="NCBI Taxonomy" id="2650707"/>
    <lineage>
        <taxon>Eukaryota</taxon>
        <taxon>Fungi</taxon>
        <taxon>Fungi incertae sedis</taxon>
        <taxon>Zoopagomycota</taxon>
        <taxon>Kickxellomycotina</taxon>
        <taxon>Kickxellomycetes</taxon>
        <taxon>Kickxellales</taxon>
        <taxon>Kickxellaceae</taxon>
        <taxon>Coemansia</taxon>
    </lineage>
</organism>
<protein>
    <submittedName>
        <fullName evidence="1">Uncharacterized protein</fullName>
    </submittedName>
</protein>
<dbReference type="EMBL" id="JANBUW010000010">
    <property type="protein sequence ID" value="KAJ2851655.1"/>
    <property type="molecule type" value="Genomic_DNA"/>
</dbReference>
<name>A0A9W8M0V4_9FUNG</name>
<dbReference type="PANTHER" id="PTHR36986">
    <property type="entry name" value="UPF0643 PROTEIN PB2B2.08"/>
    <property type="match status" value="1"/>
</dbReference>
<evidence type="ECO:0000313" key="2">
    <source>
        <dbReference type="Proteomes" id="UP001139887"/>
    </source>
</evidence>
<keyword evidence="2" id="KW-1185">Reference proteome</keyword>
<gene>
    <name evidence="1" type="ORF">IWW36_000978</name>
</gene>
<dbReference type="Proteomes" id="UP001139887">
    <property type="component" value="Unassembled WGS sequence"/>
</dbReference>
<evidence type="ECO:0000313" key="1">
    <source>
        <dbReference type="EMBL" id="KAJ2851655.1"/>
    </source>
</evidence>
<dbReference type="AlphaFoldDB" id="A0A9W8M0V4"/>
<sequence>MTNVLISGIYPDRQQEEAKQQQAKEALVTSVSACPLHAPPIAAAQQVLQYSLTCEDESMREALKLITPTKDNFRTGDYKECFNWNEISQEFHKQLPNFAHLPRRHPDDLSWYAVVFRSQRRVDCSNADLFEADKQAYEEAFSATNGSLLVYWYTGLDDQHNCLATCVWSSRDIARSVNSLPRHREAARLSADVYVHYHIDRYRIEWAPKNQTLKVEPW</sequence>
<proteinExistence type="predicted"/>
<accession>A0A9W8M0V4</accession>
<dbReference type="OrthoDB" id="2140489at2759"/>
<comment type="caution">
    <text evidence="1">The sequence shown here is derived from an EMBL/GenBank/DDBJ whole genome shotgun (WGS) entry which is preliminary data.</text>
</comment>
<dbReference type="PANTHER" id="PTHR36986:SF1">
    <property type="entry name" value="UPF0643 PROTEIN PB2B2.08"/>
    <property type="match status" value="1"/>
</dbReference>